<evidence type="ECO:0000313" key="3">
    <source>
        <dbReference type="Proteomes" id="UP001353858"/>
    </source>
</evidence>
<accession>A0AAN7NZD6</accession>
<dbReference type="EMBL" id="JARPUR010000006">
    <property type="protein sequence ID" value="KAK4873642.1"/>
    <property type="molecule type" value="Genomic_DNA"/>
</dbReference>
<dbReference type="Proteomes" id="UP001353858">
    <property type="component" value="Unassembled WGS sequence"/>
</dbReference>
<gene>
    <name evidence="2" type="ORF">RN001_013002</name>
</gene>
<evidence type="ECO:0000313" key="2">
    <source>
        <dbReference type="EMBL" id="KAK4873642.1"/>
    </source>
</evidence>
<keyword evidence="3" id="KW-1185">Reference proteome</keyword>
<feature type="signal peptide" evidence="1">
    <location>
        <begin position="1"/>
        <end position="19"/>
    </location>
</feature>
<feature type="chain" id="PRO_5042993885" evidence="1">
    <location>
        <begin position="20"/>
        <end position="74"/>
    </location>
</feature>
<evidence type="ECO:0000256" key="1">
    <source>
        <dbReference type="SAM" id="SignalP"/>
    </source>
</evidence>
<comment type="caution">
    <text evidence="2">The sequence shown here is derived from an EMBL/GenBank/DDBJ whole genome shotgun (WGS) entry which is preliminary data.</text>
</comment>
<reference evidence="3" key="1">
    <citation type="submission" date="2023-01" db="EMBL/GenBank/DDBJ databases">
        <title>Key to firefly adult light organ development and bioluminescence: homeobox transcription factors regulate luciferase expression and transportation to peroxisome.</title>
        <authorList>
            <person name="Fu X."/>
        </authorList>
    </citation>
    <scope>NUCLEOTIDE SEQUENCE [LARGE SCALE GENOMIC DNA]</scope>
</reference>
<protein>
    <submittedName>
        <fullName evidence="2">Uncharacterized protein</fullName>
    </submittedName>
</protein>
<keyword evidence="1" id="KW-0732">Signal</keyword>
<organism evidence="2 3">
    <name type="scientific">Aquatica leii</name>
    <dbReference type="NCBI Taxonomy" id="1421715"/>
    <lineage>
        <taxon>Eukaryota</taxon>
        <taxon>Metazoa</taxon>
        <taxon>Ecdysozoa</taxon>
        <taxon>Arthropoda</taxon>
        <taxon>Hexapoda</taxon>
        <taxon>Insecta</taxon>
        <taxon>Pterygota</taxon>
        <taxon>Neoptera</taxon>
        <taxon>Endopterygota</taxon>
        <taxon>Coleoptera</taxon>
        <taxon>Polyphaga</taxon>
        <taxon>Elateriformia</taxon>
        <taxon>Elateroidea</taxon>
        <taxon>Lampyridae</taxon>
        <taxon>Luciolinae</taxon>
        <taxon>Aquatica</taxon>
    </lineage>
</organism>
<name>A0AAN7NZD6_9COLE</name>
<proteinExistence type="predicted"/>
<dbReference type="AlphaFoldDB" id="A0AAN7NZD6"/>
<sequence length="74" mass="8220">MQKILKFVYIFALVTIVTANTKYHGNIDDVQAEAATRLERQAGGHHHDAVDFGAHTGHKGSFGWHADFPVHSNH</sequence>